<dbReference type="VEuPathDB" id="FungiDB:PC110_g23207"/>
<evidence type="ECO:0000313" key="2">
    <source>
        <dbReference type="EMBL" id="RAW20351.1"/>
    </source>
</evidence>
<proteinExistence type="predicted"/>
<evidence type="ECO:0000256" key="1">
    <source>
        <dbReference type="SAM" id="MobiDB-lite"/>
    </source>
</evidence>
<feature type="region of interest" description="Disordered" evidence="1">
    <location>
        <begin position="1"/>
        <end position="29"/>
    </location>
</feature>
<comment type="caution">
    <text evidence="2">The sequence shown here is derived from an EMBL/GenBank/DDBJ whole genome shotgun (WGS) entry which is preliminary data.</text>
</comment>
<dbReference type="Proteomes" id="UP000251314">
    <property type="component" value="Unassembled WGS sequence"/>
</dbReference>
<dbReference type="EMBL" id="MJFZ01003015">
    <property type="protein sequence ID" value="RAW20351.1"/>
    <property type="molecule type" value="Genomic_DNA"/>
</dbReference>
<gene>
    <name evidence="2" type="ORF">PC110_g23207</name>
</gene>
<organism evidence="2 3">
    <name type="scientific">Phytophthora cactorum</name>
    <dbReference type="NCBI Taxonomy" id="29920"/>
    <lineage>
        <taxon>Eukaryota</taxon>
        <taxon>Sar</taxon>
        <taxon>Stramenopiles</taxon>
        <taxon>Oomycota</taxon>
        <taxon>Peronosporomycetes</taxon>
        <taxon>Peronosporales</taxon>
        <taxon>Peronosporaceae</taxon>
        <taxon>Phytophthora</taxon>
    </lineage>
</organism>
<reference evidence="2 3" key="1">
    <citation type="submission" date="2018-01" db="EMBL/GenBank/DDBJ databases">
        <title>Draft genome of the strawberry crown rot pathogen Phytophthora cactorum.</title>
        <authorList>
            <person name="Armitage A.D."/>
            <person name="Lysoe E."/>
            <person name="Nellist C.F."/>
            <person name="Harrison R.J."/>
            <person name="Brurberg M.B."/>
        </authorList>
    </citation>
    <scope>NUCLEOTIDE SEQUENCE [LARGE SCALE GENOMIC DNA]</scope>
    <source>
        <strain evidence="2 3">10300</strain>
    </source>
</reference>
<dbReference type="AlphaFoldDB" id="A0A329R754"/>
<keyword evidence="3" id="KW-1185">Reference proteome</keyword>
<feature type="non-terminal residue" evidence="2">
    <location>
        <position position="59"/>
    </location>
</feature>
<protein>
    <submittedName>
        <fullName evidence="2">Uncharacterized protein</fullName>
    </submittedName>
</protein>
<sequence length="59" mass="6527">MPSVPAPFLTSRQPPSTPAEGVPRNASPPFQLCDVCWQWIKGYRYQLECNGVTRAGGYT</sequence>
<accession>A0A329R754</accession>
<evidence type="ECO:0000313" key="3">
    <source>
        <dbReference type="Proteomes" id="UP000251314"/>
    </source>
</evidence>
<name>A0A329R754_9STRA</name>